<dbReference type="InterPro" id="IPR041304">
    <property type="entry name" value="AbiTii"/>
</dbReference>
<organism evidence="2 3">
    <name type="scientific">Tolumonas osonensis</name>
    <dbReference type="NCBI Taxonomy" id="675874"/>
    <lineage>
        <taxon>Bacteria</taxon>
        <taxon>Pseudomonadati</taxon>
        <taxon>Pseudomonadota</taxon>
        <taxon>Gammaproteobacteria</taxon>
        <taxon>Aeromonadales</taxon>
        <taxon>Aeromonadaceae</taxon>
        <taxon>Tolumonas</taxon>
    </lineage>
</organism>
<dbReference type="EMBL" id="JACHGR010000008">
    <property type="protein sequence ID" value="MBB6056421.1"/>
    <property type="molecule type" value="Genomic_DNA"/>
</dbReference>
<accession>A0A841GMS2</accession>
<protein>
    <recommendedName>
        <fullName evidence="1">AbiTii domain-containing protein</fullName>
    </recommendedName>
</protein>
<evidence type="ECO:0000313" key="2">
    <source>
        <dbReference type="EMBL" id="MBB6056421.1"/>
    </source>
</evidence>
<dbReference type="Proteomes" id="UP000585721">
    <property type="component" value="Unassembled WGS sequence"/>
</dbReference>
<dbReference type="AlphaFoldDB" id="A0A841GMS2"/>
<gene>
    <name evidence="2" type="ORF">HNR75_002359</name>
</gene>
<dbReference type="Pfam" id="PF18864">
    <property type="entry name" value="AbiTii"/>
    <property type="match status" value="1"/>
</dbReference>
<proteinExistence type="predicted"/>
<comment type="caution">
    <text evidence="2">The sequence shown here is derived from an EMBL/GenBank/DDBJ whole genome shotgun (WGS) entry which is preliminary data.</text>
</comment>
<evidence type="ECO:0000259" key="1">
    <source>
        <dbReference type="Pfam" id="PF18864"/>
    </source>
</evidence>
<dbReference type="RefSeq" id="WP_188027154.1">
    <property type="nucleotide sequence ID" value="NZ_JACHGR010000008.1"/>
</dbReference>
<sequence>MSQTTAIRSDELLRQLENLRHTAQDPSLLLWLQRELEGYGISDELPWYRIMECRQRGLFMQQGTAHQHTYQINEKCLCQRDMEQVRFLLIRGPLSSYLDSHTPTLERWPDSLLLEYSKYLIPEHICLYAWKEPVASIREHLLQGICSLLKQYVPSMPRELESPNRSLRGLQHRHWSV</sequence>
<reference evidence="2 3" key="1">
    <citation type="submission" date="2020-08" db="EMBL/GenBank/DDBJ databases">
        <title>Genomic Encyclopedia of Type Strains, Phase IV (KMG-IV): sequencing the most valuable type-strain genomes for metagenomic binning, comparative biology and taxonomic classification.</title>
        <authorList>
            <person name="Goeker M."/>
        </authorList>
    </citation>
    <scope>NUCLEOTIDE SEQUENCE [LARGE SCALE GENOMIC DNA]</scope>
    <source>
        <strain evidence="2 3">DSM 22975</strain>
    </source>
</reference>
<evidence type="ECO:0000313" key="3">
    <source>
        <dbReference type="Proteomes" id="UP000585721"/>
    </source>
</evidence>
<feature type="domain" description="AbiTii" evidence="1">
    <location>
        <begin position="8"/>
        <end position="97"/>
    </location>
</feature>
<keyword evidence="3" id="KW-1185">Reference proteome</keyword>
<name>A0A841GMS2_9GAMM</name>